<dbReference type="STRING" id="144197.ENSSPAP00000024840"/>
<feature type="compositionally biased region" description="Basic and acidic residues" evidence="2">
    <location>
        <begin position="118"/>
        <end position="128"/>
    </location>
</feature>
<dbReference type="Ensembl" id="ENSSPAT00000025249.1">
    <property type="protein sequence ID" value="ENSSPAP00000024840.1"/>
    <property type="gene ID" value="ENSSPAG00000018769.1"/>
</dbReference>
<feature type="compositionally biased region" description="Low complexity" evidence="2">
    <location>
        <begin position="864"/>
        <end position="875"/>
    </location>
</feature>
<dbReference type="AlphaFoldDB" id="A0A3B5AVC5"/>
<dbReference type="PANTHER" id="PTHR18911">
    <property type="entry name" value="CTCL TUMOR ANTIGEN HD-CL-01"/>
    <property type="match status" value="1"/>
</dbReference>
<dbReference type="PANTHER" id="PTHR18911:SF5">
    <property type="entry name" value="COILED-COIL DOMAIN-CONTAINING PROTEIN 186"/>
    <property type="match status" value="1"/>
</dbReference>
<dbReference type="GO" id="GO:0005802">
    <property type="term" value="C:trans-Golgi network"/>
    <property type="evidence" value="ECO:0007669"/>
    <property type="project" value="TreeGrafter"/>
</dbReference>
<dbReference type="GO" id="GO:0099518">
    <property type="term" value="P:vesicle cytoskeletal trafficking"/>
    <property type="evidence" value="ECO:0007669"/>
    <property type="project" value="TreeGrafter"/>
</dbReference>
<feature type="region of interest" description="Disordered" evidence="2">
    <location>
        <begin position="198"/>
        <end position="279"/>
    </location>
</feature>
<evidence type="ECO:0000256" key="2">
    <source>
        <dbReference type="SAM" id="MobiDB-lite"/>
    </source>
</evidence>
<feature type="compositionally biased region" description="Low complexity" evidence="2">
    <location>
        <begin position="212"/>
        <end position="230"/>
    </location>
</feature>
<gene>
    <name evidence="3" type="primary">CCDC186</name>
</gene>
<organism evidence="3">
    <name type="scientific">Stegastes partitus</name>
    <name type="common">bicolor damselfish</name>
    <dbReference type="NCBI Taxonomy" id="144197"/>
    <lineage>
        <taxon>Eukaryota</taxon>
        <taxon>Metazoa</taxon>
        <taxon>Chordata</taxon>
        <taxon>Craniata</taxon>
        <taxon>Vertebrata</taxon>
        <taxon>Euteleostomi</taxon>
        <taxon>Actinopterygii</taxon>
        <taxon>Neopterygii</taxon>
        <taxon>Teleostei</taxon>
        <taxon>Neoteleostei</taxon>
        <taxon>Acanthomorphata</taxon>
        <taxon>Ovalentaria</taxon>
        <taxon>Pomacentridae</taxon>
        <taxon>Stegastes</taxon>
    </lineage>
</organism>
<accession>A0A3B5AVC5</accession>
<feature type="compositionally biased region" description="Low complexity" evidence="2">
    <location>
        <begin position="244"/>
        <end position="263"/>
    </location>
</feature>
<protein>
    <submittedName>
        <fullName evidence="3">Coiled-coil domain containing 186</fullName>
    </submittedName>
</protein>
<reference evidence="3" key="1">
    <citation type="submission" date="2023-09" db="UniProtKB">
        <authorList>
            <consortium name="Ensembl"/>
        </authorList>
    </citation>
    <scope>IDENTIFICATION</scope>
</reference>
<feature type="compositionally biased region" description="Basic and acidic residues" evidence="2">
    <location>
        <begin position="853"/>
        <end position="863"/>
    </location>
</feature>
<dbReference type="Gene3D" id="1.10.287.1490">
    <property type="match status" value="1"/>
</dbReference>
<feature type="compositionally biased region" description="Polar residues" evidence="2">
    <location>
        <begin position="264"/>
        <end position="277"/>
    </location>
</feature>
<dbReference type="GeneTree" id="ENSGT00720000108851"/>
<proteinExistence type="predicted"/>
<feature type="region of interest" description="Disordered" evidence="2">
    <location>
        <begin position="117"/>
        <end position="164"/>
    </location>
</feature>
<evidence type="ECO:0000313" key="3">
    <source>
        <dbReference type="Ensembl" id="ENSSPAP00000024840.1"/>
    </source>
</evidence>
<sequence>MSSCSQKNCGYTIDENSLSVCSHSVFCVCFLLSVPDLNQRRTMEQPGPAADMMEGSEGKSASEGSCQVNQLHNSTPNIEEEERVSHNSEHEAGICSQANDELQLDSELIKSITDDEMDVKQETCSQEHLDEEEEAADASTESERPLLSLSNETDGALETPVNTLDVVESSPSVLEGTTDAILTFDATLANNTEQPSLLVTNCSTEPSPVDESGSAESPSSSSGLSTSKNSPTESTTTSGIFNGPSTPSSDTVSSSLASSPQTSANNSVPLHSSSSPYDTDCSRKLISQIQRSLSQESLLDELESELLSCQLPEGESGGERKGSPPVNGLPTDQEGCMVVFEKCVQYKYAQQEKAIQRLLEENKRHQELILGICSEKDNMKVELKKRAETEKQHMATIKKLEGRVEELLKEVKESRDKLIHQDQAAKAALQHMQKETTYRLEQVNKKCDEARQEKEAMVMKYVRGEKEALDLRRDKESLEKRLREASKEVDRQALRGNQLAQEKGRLQQLYDAKEGEVGRFTREVEKLKEEINSHLIKVKWAQNKLKSEADAHKETKDKLRETTSKLAQAKEETEQIRKNCQDMIRTYQESEELKSNELDAKLRETKGELEKNRQEQTDQLEVHRVKAKELEDLKRSYKESMDELETLRTKLKCLEDERPRWEDELSKYREIINRQKAEIGRQREKLEEVTALQEQHQRDEQELTSLREEVDGLTNQMADLHRDVQGSREREAELLGFTEKLSSKNAQLQSESNALQSQLDQLTSRFTEHQAKLEETNRQLEDKSRQLKQEEVLRQQEVQGLQEERAALQAEVAQLKTRVDELRDELVTQKRKQAANIKDLTKQLTQARKRLEQVENGGCDRDASSMGSRSSSSGSLNARHGGSGSVEERSPESQSGPSVVVVDSFPEVDKAVLVERIVRLQKALARKQEKIEFMEDHIKQLVEEIRKKTKIIQSYVLREESGALSSEASDINKAHLSRRGGIMASLYTSHPADSGLTLDLSLEINRKLQAVLEDTLLKNITLKENLQTLGAEIERLIKQQRDPEDGVRRK</sequence>
<feature type="region of interest" description="Disordered" evidence="2">
    <location>
        <begin position="42"/>
        <end position="70"/>
    </location>
</feature>
<dbReference type="GO" id="GO:0031267">
    <property type="term" value="F:small GTPase binding"/>
    <property type="evidence" value="ECO:0007669"/>
    <property type="project" value="TreeGrafter"/>
</dbReference>
<name>A0A3B5AVC5_9TELE</name>
<evidence type="ECO:0000256" key="1">
    <source>
        <dbReference type="SAM" id="Coils"/>
    </source>
</evidence>
<feature type="region of interest" description="Disordered" evidence="2">
    <location>
        <begin position="853"/>
        <end position="899"/>
    </location>
</feature>
<feature type="compositionally biased region" description="Polar residues" evidence="2">
    <location>
        <begin position="231"/>
        <end position="240"/>
    </location>
</feature>
<feature type="coiled-coil region" evidence="1">
    <location>
        <begin position="910"/>
        <end position="951"/>
    </location>
</feature>
<keyword evidence="1" id="KW-0175">Coiled coil</keyword>
<dbReference type="InterPro" id="IPR038830">
    <property type="entry name" value="CCDC186"/>
</dbReference>